<organism evidence="2 3">
    <name type="scientific">Thermocatellispora tengchongensis</name>
    <dbReference type="NCBI Taxonomy" id="1073253"/>
    <lineage>
        <taxon>Bacteria</taxon>
        <taxon>Bacillati</taxon>
        <taxon>Actinomycetota</taxon>
        <taxon>Actinomycetes</taxon>
        <taxon>Streptosporangiales</taxon>
        <taxon>Streptosporangiaceae</taxon>
        <taxon>Thermocatellispora</taxon>
    </lineage>
</organism>
<feature type="domain" description="Amidohydrolase 3" evidence="1">
    <location>
        <begin position="47"/>
        <end position="487"/>
    </location>
</feature>
<dbReference type="RefSeq" id="WP_185053789.1">
    <property type="nucleotide sequence ID" value="NZ_BAABIX010000021.1"/>
</dbReference>
<dbReference type="Proteomes" id="UP000578449">
    <property type="component" value="Unassembled WGS sequence"/>
</dbReference>
<keyword evidence="3" id="KW-1185">Reference proteome</keyword>
<accession>A0A840PLI9</accession>
<name>A0A840PLI9_9ACTN</name>
<proteinExistence type="predicted"/>
<evidence type="ECO:0000313" key="3">
    <source>
        <dbReference type="Proteomes" id="UP000578449"/>
    </source>
</evidence>
<gene>
    <name evidence="2" type="ORF">HNP84_006667</name>
</gene>
<dbReference type="InterPro" id="IPR011059">
    <property type="entry name" value="Metal-dep_hydrolase_composite"/>
</dbReference>
<dbReference type="GO" id="GO:0016810">
    <property type="term" value="F:hydrolase activity, acting on carbon-nitrogen (but not peptide) bonds"/>
    <property type="evidence" value="ECO:0007669"/>
    <property type="project" value="InterPro"/>
</dbReference>
<dbReference type="InterPro" id="IPR013108">
    <property type="entry name" value="Amidohydro_3"/>
</dbReference>
<dbReference type="SUPFAM" id="SSF51556">
    <property type="entry name" value="Metallo-dependent hydrolases"/>
    <property type="match status" value="1"/>
</dbReference>
<comment type="caution">
    <text evidence="2">The sequence shown here is derived from an EMBL/GenBank/DDBJ whole genome shotgun (WGS) entry which is preliminary data.</text>
</comment>
<sequence length="493" mass="52837">MTNANELLLRDARRYGGDRRHDVHVRGGRVVRIAPAGELSVPGAEQVALDGRFLGPGLWDEHVHFTQWVIRRRRIDLSGAASAAETVELVRAALARAPLPPGGVLTGFGFRDGLWHDAPTLRALDEAAPDVPVVLVSGDLHCGWVNSRAAARIGVPVDESGVLREAEWIGSSALVEDVSLTAADYRDAALAAARRGVVGVVEFENADNVNAWPERVAAGVTELRVEASIWPGRLDEALARGLRTGVPLDPDGLVTAGRLKIVTDGSLNTRTALCWEPYPGLDPSLPHACGVANVTLDELYDLLGRAHRGGIGAAVHAIGDRANTQVIDAFERLGISGVIEHAQLVREDDFPRFARLGLVASVQPEHAMDDRDVADRYWAGRTQRAFAFASLHAAGAVLRLGSDAPVAPLDPWQGIASAISRSRGERPAWHPEQCLPRDVTLAAASRGRVGVAEGDPADLVILDRDPVTAGRDELREMPVAGTLLAGRWTWRAL</sequence>
<evidence type="ECO:0000313" key="2">
    <source>
        <dbReference type="EMBL" id="MBB5136915.1"/>
    </source>
</evidence>
<dbReference type="Gene3D" id="3.10.310.70">
    <property type="match status" value="1"/>
</dbReference>
<dbReference type="Pfam" id="PF07969">
    <property type="entry name" value="Amidohydro_3"/>
    <property type="match status" value="1"/>
</dbReference>
<evidence type="ECO:0000259" key="1">
    <source>
        <dbReference type="Pfam" id="PF07969"/>
    </source>
</evidence>
<dbReference type="SUPFAM" id="SSF51338">
    <property type="entry name" value="Composite domain of metallo-dependent hydrolases"/>
    <property type="match status" value="1"/>
</dbReference>
<dbReference type="Gene3D" id="3.20.20.140">
    <property type="entry name" value="Metal-dependent hydrolases"/>
    <property type="match status" value="1"/>
</dbReference>
<dbReference type="PANTHER" id="PTHR22642:SF2">
    <property type="entry name" value="PROTEIN LONG AFTER FAR-RED 3"/>
    <property type="match status" value="1"/>
</dbReference>
<dbReference type="AlphaFoldDB" id="A0A840PLI9"/>
<reference evidence="2 3" key="1">
    <citation type="submission" date="2020-08" db="EMBL/GenBank/DDBJ databases">
        <title>Genomic Encyclopedia of Type Strains, Phase IV (KMG-IV): sequencing the most valuable type-strain genomes for metagenomic binning, comparative biology and taxonomic classification.</title>
        <authorList>
            <person name="Goeker M."/>
        </authorList>
    </citation>
    <scope>NUCLEOTIDE SEQUENCE [LARGE SCALE GENOMIC DNA]</scope>
    <source>
        <strain evidence="2 3">DSM 45615</strain>
    </source>
</reference>
<dbReference type="EMBL" id="JACHGN010000016">
    <property type="protein sequence ID" value="MBB5136915.1"/>
    <property type="molecule type" value="Genomic_DNA"/>
</dbReference>
<dbReference type="Gene3D" id="2.30.40.10">
    <property type="entry name" value="Urease, subunit C, domain 1"/>
    <property type="match status" value="1"/>
</dbReference>
<dbReference type="InterPro" id="IPR032466">
    <property type="entry name" value="Metal_Hydrolase"/>
</dbReference>
<dbReference type="PANTHER" id="PTHR22642">
    <property type="entry name" value="IMIDAZOLONEPROPIONASE"/>
    <property type="match status" value="1"/>
</dbReference>
<protein>
    <recommendedName>
        <fullName evidence="1">Amidohydrolase 3 domain-containing protein</fullName>
    </recommendedName>
</protein>